<sequence>MREWDQLQLDTDGILIRKTQSRKQVVLPQKYRARVLKELHDEMGHLGAEWVVNLARDCFFWPHMARDIETYVTKECRCLKNKRPNIPTRAPLSSITTTEPFELISIDFLHLEKCKGGYQYILVIMDHFTRFAQCYPTTNKSGKTVAQKIHHDQGGEFENHLFRELEQCSGVGHSRTTPYHLQGNGQVERFNRTLLQMLMRTLTDEEKARWKDSLNKKKLQEANAIVRGRAEKAGTRARGYYDRKANSSCLKAGDRVLVRRLALPGGPGKLESYWEKQIHVVIQKKGDMPVYDVQPEDNSGRVRTLHRNHLLPCECLAPDKPEPQIERKKPRKVTRSHPKPQYLAQSSDDISAEENVTWMGSKGTDELTSDRPTHLPT</sequence>
<organism evidence="3 4">
    <name type="scientific">Patiria miniata</name>
    <name type="common">Bat star</name>
    <name type="synonym">Asterina miniata</name>
    <dbReference type="NCBI Taxonomy" id="46514"/>
    <lineage>
        <taxon>Eukaryota</taxon>
        <taxon>Metazoa</taxon>
        <taxon>Echinodermata</taxon>
        <taxon>Eleutherozoa</taxon>
        <taxon>Asterozoa</taxon>
        <taxon>Asteroidea</taxon>
        <taxon>Valvatacea</taxon>
        <taxon>Valvatida</taxon>
        <taxon>Asterinidae</taxon>
        <taxon>Patiria</taxon>
    </lineage>
</organism>
<keyword evidence="4" id="KW-1185">Reference proteome</keyword>
<dbReference type="EnsemblMetazoa" id="XM_038191745.1">
    <property type="protein sequence ID" value="XP_038047673.1"/>
    <property type="gene ID" value="LOC119721786"/>
</dbReference>
<feature type="compositionally biased region" description="Basic residues" evidence="1">
    <location>
        <begin position="328"/>
        <end position="338"/>
    </location>
</feature>
<evidence type="ECO:0000259" key="2">
    <source>
        <dbReference type="PROSITE" id="PS50994"/>
    </source>
</evidence>
<dbReference type="RefSeq" id="XP_038047671.1">
    <property type="nucleotide sequence ID" value="XM_038191743.1"/>
</dbReference>
<dbReference type="GO" id="GO:0015074">
    <property type="term" value="P:DNA integration"/>
    <property type="evidence" value="ECO:0007669"/>
    <property type="project" value="InterPro"/>
</dbReference>
<accession>A0A913Z792</accession>
<dbReference type="GeneID" id="119721786"/>
<protein>
    <recommendedName>
        <fullName evidence="2">Integrase catalytic domain-containing protein</fullName>
    </recommendedName>
</protein>
<evidence type="ECO:0000256" key="1">
    <source>
        <dbReference type="SAM" id="MobiDB-lite"/>
    </source>
</evidence>
<proteinExistence type="predicted"/>
<evidence type="ECO:0000313" key="3">
    <source>
        <dbReference type="EnsemblMetazoa" id="XP_038047673.1"/>
    </source>
</evidence>
<reference evidence="3" key="1">
    <citation type="submission" date="2022-11" db="UniProtKB">
        <authorList>
            <consortium name="EnsemblMetazoa"/>
        </authorList>
    </citation>
    <scope>IDENTIFICATION</scope>
</reference>
<feature type="compositionally biased region" description="Basic and acidic residues" evidence="1">
    <location>
        <begin position="363"/>
        <end position="377"/>
    </location>
</feature>
<dbReference type="InterPro" id="IPR012337">
    <property type="entry name" value="RNaseH-like_sf"/>
</dbReference>
<dbReference type="SUPFAM" id="SSF53098">
    <property type="entry name" value="Ribonuclease H-like"/>
    <property type="match status" value="1"/>
</dbReference>
<dbReference type="RefSeq" id="XP_038047673.1">
    <property type="nucleotide sequence ID" value="XM_038191745.1"/>
</dbReference>
<feature type="compositionally biased region" description="Basic and acidic residues" evidence="1">
    <location>
        <begin position="318"/>
        <end position="327"/>
    </location>
</feature>
<dbReference type="Gene3D" id="3.30.420.10">
    <property type="entry name" value="Ribonuclease H-like superfamily/Ribonuclease H"/>
    <property type="match status" value="1"/>
</dbReference>
<dbReference type="PROSITE" id="PS50994">
    <property type="entry name" value="INTEGRASE"/>
    <property type="match status" value="1"/>
</dbReference>
<dbReference type="InterPro" id="IPR041588">
    <property type="entry name" value="Integrase_H2C2"/>
</dbReference>
<dbReference type="InterPro" id="IPR036397">
    <property type="entry name" value="RNaseH_sf"/>
</dbReference>
<dbReference type="AlphaFoldDB" id="A0A913Z792"/>
<dbReference type="OMA" id="YINNCAT"/>
<dbReference type="Pfam" id="PF17921">
    <property type="entry name" value="Integrase_H2C2"/>
    <property type="match status" value="1"/>
</dbReference>
<feature type="domain" description="Integrase catalytic" evidence="2">
    <location>
        <begin position="96"/>
        <end position="244"/>
    </location>
</feature>
<dbReference type="PANTHER" id="PTHR37984">
    <property type="entry name" value="PROTEIN CBG26694"/>
    <property type="match status" value="1"/>
</dbReference>
<name>A0A913Z792_PATMI</name>
<dbReference type="OrthoDB" id="5988675at2759"/>
<dbReference type="InterPro" id="IPR050951">
    <property type="entry name" value="Retrovirus_Pol_polyprotein"/>
</dbReference>
<feature type="region of interest" description="Disordered" evidence="1">
    <location>
        <begin position="318"/>
        <end position="377"/>
    </location>
</feature>
<dbReference type="Gene3D" id="1.10.340.70">
    <property type="match status" value="1"/>
</dbReference>
<dbReference type="GeneID" id="119721785"/>
<dbReference type="InterPro" id="IPR001584">
    <property type="entry name" value="Integrase_cat-core"/>
</dbReference>
<dbReference type="PANTHER" id="PTHR37984:SF15">
    <property type="entry name" value="INTEGRASE CATALYTIC DOMAIN-CONTAINING PROTEIN"/>
    <property type="match status" value="1"/>
</dbReference>
<evidence type="ECO:0000313" key="4">
    <source>
        <dbReference type="Proteomes" id="UP000887568"/>
    </source>
</evidence>
<dbReference type="GO" id="GO:0003676">
    <property type="term" value="F:nucleic acid binding"/>
    <property type="evidence" value="ECO:0007669"/>
    <property type="project" value="InterPro"/>
</dbReference>
<dbReference type="Proteomes" id="UP000887568">
    <property type="component" value="Unplaced"/>
</dbReference>
<dbReference type="FunFam" id="1.10.340.70:FF:000001">
    <property type="entry name" value="Retrovirus-related Pol polyprotein from transposon gypsy-like Protein"/>
    <property type="match status" value="1"/>
</dbReference>
<dbReference type="EnsemblMetazoa" id="XM_038191743.1">
    <property type="protein sequence ID" value="XP_038047671.1"/>
    <property type="gene ID" value="LOC119721785"/>
</dbReference>